<proteinExistence type="predicted"/>
<dbReference type="InterPro" id="IPR052026">
    <property type="entry name" value="ExeA_AAA_ATPase_DNA-bind"/>
</dbReference>
<dbReference type="AlphaFoldDB" id="A0A378KK01"/>
<dbReference type="Proteomes" id="UP000254677">
    <property type="component" value="Unassembled WGS sequence"/>
</dbReference>
<dbReference type="PANTHER" id="PTHR35894">
    <property type="entry name" value="GENERAL SECRETION PATHWAY PROTEIN A-RELATED"/>
    <property type="match status" value="1"/>
</dbReference>
<reference evidence="2 3" key="1">
    <citation type="submission" date="2018-06" db="EMBL/GenBank/DDBJ databases">
        <authorList>
            <consortium name="Pathogen Informatics"/>
            <person name="Doyle S."/>
        </authorList>
    </citation>
    <scope>NUCLEOTIDE SEQUENCE [LARGE SCALE GENOMIC DNA]</scope>
    <source>
        <strain evidence="2 3">NCTC13292</strain>
    </source>
</reference>
<accession>A0A378KK01</accession>
<dbReference type="GO" id="GO:0016887">
    <property type="term" value="F:ATP hydrolysis activity"/>
    <property type="evidence" value="ECO:0007669"/>
    <property type="project" value="InterPro"/>
</dbReference>
<dbReference type="PANTHER" id="PTHR35894:SF5">
    <property type="entry name" value="MU-LIKE PROPHAGE FLUMU DNA TRANSPOSITION PROTEIN B"/>
    <property type="match status" value="1"/>
</dbReference>
<keyword evidence="3" id="KW-1185">Reference proteome</keyword>
<dbReference type="SUPFAM" id="SSF52540">
    <property type="entry name" value="P-loop containing nucleoside triphosphate hydrolases"/>
    <property type="match status" value="1"/>
</dbReference>
<protein>
    <submittedName>
        <fullName evidence="2">Putative secretion ATPase, PEP-CTERM locus subfamily</fullName>
    </submittedName>
</protein>
<sequence length="288" mass="33380">MNKLPTMDDMFLETKGYQRFEEFCDACVEYKYIGICYGSPGVGKTQSAEHYSKRKLILSANPNGYAIEDNRHVPTELYSCSTVFYTPIAPLSSLQMLNTLNQNICYFDRVVHAAQVNKMVDEQTQLNQDEKENFIKTIKLSSKNYCKLIIIDETERLGFAALELLRSLYDDRGISIVFIGMPGLEKRLSRYSQLYSRIGFSHEYKPLSKEEMLFTLEHNWQKLGLKLKQNEFSDHEAMASIMRITNGNFRLLNRLFMQIDRLLKLNQLQYITNEVVLAARECLLIGNT</sequence>
<feature type="domain" description="ORC1/DEAH AAA+ ATPase" evidence="1">
    <location>
        <begin position="30"/>
        <end position="188"/>
    </location>
</feature>
<dbReference type="EMBL" id="UGOA01000002">
    <property type="protein sequence ID" value="STX83915.1"/>
    <property type="molecule type" value="Genomic_DNA"/>
</dbReference>
<organism evidence="2 3">
    <name type="scientific">Legionella donaldsonii</name>
    <dbReference type="NCBI Taxonomy" id="45060"/>
    <lineage>
        <taxon>Bacteria</taxon>
        <taxon>Pseudomonadati</taxon>
        <taxon>Pseudomonadota</taxon>
        <taxon>Gammaproteobacteria</taxon>
        <taxon>Legionellales</taxon>
        <taxon>Legionellaceae</taxon>
        <taxon>Legionella</taxon>
    </lineage>
</organism>
<dbReference type="RefSeq" id="WP_220271795.1">
    <property type="nucleotide sequence ID" value="NZ_UGOA01000002.1"/>
</dbReference>
<dbReference type="InterPro" id="IPR027417">
    <property type="entry name" value="P-loop_NTPase"/>
</dbReference>
<evidence type="ECO:0000313" key="2">
    <source>
        <dbReference type="EMBL" id="STX83915.1"/>
    </source>
</evidence>
<name>A0A378KK01_9GAMM</name>
<evidence type="ECO:0000313" key="3">
    <source>
        <dbReference type="Proteomes" id="UP000254677"/>
    </source>
</evidence>
<dbReference type="Pfam" id="PF13401">
    <property type="entry name" value="AAA_22"/>
    <property type="match status" value="1"/>
</dbReference>
<gene>
    <name evidence="2" type="ORF">NCTC13292_03159</name>
</gene>
<dbReference type="Gene3D" id="3.40.50.300">
    <property type="entry name" value="P-loop containing nucleotide triphosphate hydrolases"/>
    <property type="match status" value="1"/>
</dbReference>
<dbReference type="InterPro" id="IPR049945">
    <property type="entry name" value="AAA_22"/>
</dbReference>
<evidence type="ECO:0000259" key="1">
    <source>
        <dbReference type="Pfam" id="PF13401"/>
    </source>
</evidence>